<keyword evidence="2" id="KW-1185">Reference proteome</keyword>
<organism evidence="1 2">
    <name type="scientific">Salimicrobium halophilum</name>
    <dbReference type="NCBI Taxonomy" id="86666"/>
    <lineage>
        <taxon>Bacteria</taxon>
        <taxon>Bacillati</taxon>
        <taxon>Bacillota</taxon>
        <taxon>Bacilli</taxon>
        <taxon>Bacillales</taxon>
        <taxon>Bacillaceae</taxon>
        <taxon>Salimicrobium</taxon>
    </lineage>
</organism>
<dbReference type="Proteomes" id="UP000199225">
    <property type="component" value="Unassembled WGS sequence"/>
</dbReference>
<protein>
    <recommendedName>
        <fullName evidence="3">DUF2634 domain-containing protein</fullName>
    </recommendedName>
</protein>
<evidence type="ECO:0000313" key="1">
    <source>
        <dbReference type="EMBL" id="SDJ76123.1"/>
    </source>
</evidence>
<sequence length="146" mass="16780">MFPKVTKLEQVEMATQAYEEELTDHGHSYLFDFDLGDFVLRDGAPVKAEGKEAVKMWVEMAIRTQKNRYDAYEGSTFGVQTDDLRGHVYSREFVQTELQREIRETLTVHPAIESISNFSFERDGSLLRIAFTLNTIYGSEPMEVEG</sequence>
<dbReference type="RefSeq" id="WP_093194775.1">
    <property type="nucleotide sequence ID" value="NZ_FNEV01000015.1"/>
</dbReference>
<dbReference type="STRING" id="86666.SAMN04490247_3123"/>
<proteinExistence type="predicted"/>
<evidence type="ECO:0000313" key="2">
    <source>
        <dbReference type="Proteomes" id="UP000199225"/>
    </source>
</evidence>
<name>A0A1G8WD31_9BACI</name>
<dbReference type="OrthoDB" id="89089at2"/>
<dbReference type="EMBL" id="FNEV01000015">
    <property type="protein sequence ID" value="SDJ76123.1"/>
    <property type="molecule type" value="Genomic_DNA"/>
</dbReference>
<evidence type="ECO:0008006" key="3">
    <source>
        <dbReference type="Google" id="ProtNLM"/>
    </source>
</evidence>
<accession>A0A1G8WD31</accession>
<gene>
    <name evidence="1" type="ORF">SAMN04490247_3123</name>
</gene>
<dbReference type="Pfam" id="PF10934">
    <property type="entry name" value="Sheath_initiator"/>
    <property type="match status" value="1"/>
</dbReference>
<dbReference type="AlphaFoldDB" id="A0A1G8WD31"/>
<reference evidence="2" key="1">
    <citation type="submission" date="2016-10" db="EMBL/GenBank/DDBJ databases">
        <authorList>
            <person name="Varghese N."/>
            <person name="Submissions S."/>
        </authorList>
    </citation>
    <scope>NUCLEOTIDE SEQUENCE [LARGE SCALE GENOMIC DNA]</scope>
    <source>
        <strain evidence="2">DSM 4771</strain>
    </source>
</reference>
<dbReference type="InterPro" id="IPR020288">
    <property type="entry name" value="Sheath_initiator"/>
</dbReference>